<dbReference type="EC" id="2.7.1.48" evidence="1"/>
<dbReference type="Proteomes" id="UP000195787">
    <property type="component" value="Unassembled WGS sequence"/>
</dbReference>
<keyword evidence="2" id="KW-1185">Reference proteome</keyword>
<evidence type="ECO:0000313" key="2">
    <source>
        <dbReference type="Proteomes" id="UP000195787"/>
    </source>
</evidence>
<dbReference type="AlphaFoldDB" id="A0A1R4FWM3"/>
<gene>
    <name evidence="1" type="ORF">CZ674_06985</name>
</gene>
<dbReference type="RefSeq" id="WP_086991828.1">
    <property type="nucleotide sequence ID" value="NZ_FUHU01000028.1"/>
</dbReference>
<dbReference type="EMBL" id="FUHU01000028">
    <property type="protein sequence ID" value="SJM60122.1"/>
    <property type="molecule type" value="Genomic_DNA"/>
</dbReference>
<proteinExistence type="predicted"/>
<reference evidence="1 2" key="1">
    <citation type="submission" date="2017-02" db="EMBL/GenBank/DDBJ databases">
        <authorList>
            <person name="Peterson S.W."/>
        </authorList>
    </citation>
    <scope>NUCLEOTIDE SEQUENCE [LARGE SCALE GENOMIC DNA]</scope>
    <source>
        <strain evidence="1 2">LMG 22410</strain>
    </source>
</reference>
<organism evidence="1 2">
    <name type="scientific">Agrococcus casei LMG 22410</name>
    <dbReference type="NCBI Taxonomy" id="1255656"/>
    <lineage>
        <taxon>Bacteria</taxon>
        <taxon>Bacillati</taxon>
        <taxon>Actinomycetota</taxon>
        <taxon>Actinomycetes</taxon>
        <taxon>Micrococcales</taxon>
        <taxon>Microbacteriaceae</taxon>
        <taxon>Agrococcus</taxon>
    </lineage>
</organism>
<keyword evidence="1" id="KW-0808">Transferase</keyword>
<sequence length="228" mass="25441">MDDYSLLMRAADWNTTQKSVYTEIAERILRGNSRGRRMIALDGRPGVGKSLLAIELRVALARAGATSFVASMSDFKNERAVRERQGRDSATGYYDDTYNLSELKRNLIEPFLLGGSTAFVLDAYDAHAEQFVEPDWTTTGPDAILLVEGEFLARPALSRLWHGFIRVEAADAVRGSRMAKRDGAHPIVTHPSHAQREQANAHYESICDPVSRADIVFDNSDWESPVIR</sequence>
<evidence type="ECO:0000313" key="1">
    <source>
        <dbReference type="EMBL" id="SJM60122.1"/>
    </source>
</evidence>
<protein>
    <submittedName>
        <fullName evidence="1">Uridine kinase</fullName>
        <ecNumber evidence="1">2.7.1.48</ecNumber>
    </submittedName>
</protein>
<dbReference type="GO" id="GO:0004849">
    <property type="term" value="F:uridine kinase activity"/>
    <property type="evidence" value="ECO:0007669"/>
    <property type="project" value="UniProtKB-EC"/>
</dbReference>
<dbReference type="InterPro" id="IPR027417">
    <property type="entry name" value="P-loop_NTPase"/>
</dbReference>
<accession>A0A1R4FWM3</accession>
<dbReference type="Gene3D" id="3.40.50.300">
    <property type="entry name" value="P-loop containing nucleotide triphosphate hydrolases"/>
    <property type="match status" value="1"/>
</dbReference>
<name>A0A1R4FWM3_9MICO</name>
<dbReference type="OrthoDB" id="572586at2"/>
<keyword evidence="1" id="KW-0418">Kinase</keyword>
<dbReference type="SUPFAM" id="SSF52540">
    <property type="entry name" value="P-loop containing nucleoside triphosphate hydrolases"/>
    <property type="match status" value="1"/>
</dbReference>
<dbReference type="GeneID" id="303172959"/>